<dbReference type="Proteomes" id="UP000755551">
    <property type="component" value="Unassembled WGS sequence"/>
</dbReference>
<protein>
    <submittedName>
        <fullName evidence="1">Histidine phosphatase family protein</fullName>
    </submittedName>
</protein>
<sequence>MKLVLLRHAQAVPGADNDPRRSLTQVGLHQAECMQERLTGLLGDYAVLSSPWQRAMHTAELLQGRQHRLSDALIPSGSPLRAGEVMEAFFVPDTDALVVVTHQPLCGRLISWLCEGRPEPLAVQTCSGALLELDWPAAGMATLVRWLDEAPA</sequence>
<keyword evidence="2" id="KW-1185">Reference proteome</keyword>
<evidence type="ECO:0000313" key="1">
    <source>
        <dbReference type="EMBL" id="MBV0931940.1"/>
    </source>
</evidence>
<accession>A0ABS6M6N3</accession>
<dbReference type="Pfam" id="PF00300">
    <property type="entry name" value="His_Phos_1"/>
    <property type="match status" value="1"/>
</dbReference>
<dbReference type="EMBL" id="JAHQZT010000001">
    <property type="protein sequence ID" value="MBV0931940.1"/>
    <property type="molecule type" value="Genomic_DNA"/>
</dbReference>
<proteinExistence type="predicted"/>
<comment type="caution">
    <text evidence="1">The sequence shown here is derived from an EMBL/GenBank/DDBJ whole genome shotgun (WGS) entry which is preliminary data.</text>
</comment>
<organism evidence="1 2">
    <name type="scientific">Marinobacterium weihaiense</name>
    <dbReference type="NCBI Taxonomy" id="2851016"/>
    <lineage>
        <taxon>Bacteria</taxon>
        <taxon>Pseudomonadati</taxon>
        <taxon>Pseudomonadota</taxon>
        <taxon>Gammaproteobacteria</taxon>
        <taxon>Oceanospirillales</taxon>
        <taxon>Oceanospirillaceae</taxon>
        <taxon>Marinobacterium</taxon>
    </lineage>
</organism>
<evidence type="ECO:0000313" key="2">
    <source>
        <dbReference type="Proteomes" id="UP000755551"/>
    </source>
</evidence>
<reference evidence="1 2" key="1">
    <citation type="submission" date="2021-06" db="EMBL/GenBank/DDBJ databases">
        <title>Bacterium isolated from marine sediment.</title>
        <authorList>
            <person name="Zhu K.-L."/>
            <person name="Du Z.-J."/>
            <person name="Liang Q.-Y."/>
        </authorList>
    </citation>
    <scope>NUCLEOTIDE SEQUENCE [LARGE SCALE GENOMIC DNA]</scope>
    <source>
        <strain evidence="1 2">A346</strain>
    </source>
</reference>
<dbReference type="InterPro" id="IPR013078">
    <property type="entry name" value="His_Pase_superF_clade-1"/>
</dbReference>
<gene>
    <name evidence="1" type="ORF">KTN04_01110</name>
</gene>
<dbReference type="RefSeq" id="WP_217333358.1">
    <property type="nucleotide sequence ID" value="NZ_JAHQZT010000001.1"/>
</dbReference>
<name>A0ABS6M6N3_9GAMM</name>
<dbReference type="SMART" id="SM00855">
    <property type="entry name" value="PGAM"/>
    <property type="match status" value="1"/>
</dbReference>
<dbReference type="CDD" id="cd07067">
    <property type="entry name" value="HP_PGM_like"/>
    <property type="match status" value="1"/>
</dbReference>